<dbReference type="Pfam" id="PF01713">
    <property type="entry name" value="Smr"/>
    <property type="match status" value="1"/>
</dbReference>
<evidence type="ECO:0000259" key="2">
    <source>
        <dbReference type="PROSITE" id="PS50828"/>
    </source>
</evidence>
<reference evidence="4" key="1">
    <citation type="submission" date="2017-06" db="EMBL/GenBank/DDBJ databases">
        <authorList>
            <person name="Varghese N."/>
            <person name="Submissions S."/>
        </authorList>
    </citation>
    <scope>NUCLEOTIDE SEQUENCE [LARGE SCALE GENOMIC DNA]</scope>
    <source>
        <strain evidence="4">DSM 137</strain>
    </source>
</reference>
<feature type="region of interest" description="Disordered" evidence="1">
    <location>
        <begin position="33"/>
        <end position="76"/>
    </location>
</feature>
<dbReference type="PANTHER" id="PTHR35562:SF2">
    <property type="entry name" value="DNA ENDONUCLEASE SMRA-RELATED"/>
    <property type="match status" value="1"/>
</dbReference>
<evidence type="ECO:0000313" key="3">
    <source>
        <dbReference type="EMBL" id="SNB65636.1"/>
    </source>
</evidence>
<dbReference type="InterPro" id="IPR002625">
    <property type="entry name" value="Smr_dom"/>
</dbReference>
<dbReference type="EMBL" id="FYDG01000002">
    <property type="protein sequence ID" value="SNB65636.1"/>
    <property type="molecule type" value="Genomic_DNA"/>
</dbReference>
<sequence length="193" mass="20937">MVPSDGKNKFMRLLSREELALWRHVVADVAPRAGRKRAPGGGDAAPPMPSPATPMVLTPPTVPAKPLRRESPPLAPIEKKLRRRLASGREPIDDRLDLHGMTQAQAHQALIGFIHRAVAEHARIVLVITGKGGPAAETPGVERGVLRRLAPLWLREPSLRPLVAAVEQAARPHGGEGAFYVRLRRKGRGDIPA</sequence>
<dbReference type="GO" id="GO:0004519">
    <property type="term" value="F:endonuclease activity"/>
    <property type="evidence" value="ECO:0007669"/>
    <property type="project" value="UniProtKB-KW"/>
</dbReference>
<dbReference type="Proteomes" id="UP000198418">
    <property type="component" value="Unassembled WGS sequence"/>
</dbReference>
<dbReference type="Gene3D" id="3.30.1370.110">
    <property type="match status" value="1"/>
</dbReference>
<dbReference type="SMART" id="SM00463">
    <property type="entry name" value="SMR"/>
    <property type="match status" value="1"/>
</dbReference>
<name>A0A212R125_RHOAC</name>
<organism evidence="3 4">
    <name type="scientific">Rhodoblastus acidophilus</name>
    <name type="common">Rhodopseudomonas acidophila</name>
    <dbReference type="NCBI Taxonomy" id="1074"/>
    <lineage>
        <taxon>Bacteria</taxon>
        <taxon>Pseudomonadati</taxon>
        <taxon>Pseudomonadota</taxon>
        <taxon>Alphaproteobacteria</taxon>
        <taxon>Hyphomicrobiales</taxon>
        <taxon>Rhodoblastaceae</taxon>
        <taxon>Rhodoblastus</taxon>
    </lineage>
</organism>
<keyword evidence="3" id="KW-0378">Hydrolase</keyword>
<evidence type="ECO:0000256" key="1">
    <source>
        <dbReference type="SAM" id="MobiDB-lite"/>
    </source>
</evidence>
<dbReference type="AlphaFoldDB" id="A0A212R125"/>
<gene>
    <name evidence="3" type="ORF">SAMN06265338_102273</name>
</gene>
<proteinExistence type="predicted"/>
<dbReference type="SUPFAM" id="SSF160443">
    <property type="entry name" value="SMR domain-like"/>
    <property type="match status" value="1"/>
</dbReference>
<accession>A0A212R125</accession>
<keyword evidence="4" id="KW-1185">Reference proteome</keyword>
<dbReference type="InterPro" id="IPR036063">
    <property type="entry name" value="Smr_dom_sf"/>
</dbReference>
<keyword evidence="3" id="KW-0540">Nuclease</keyword>
<dbReference type="PANTHER" id="PTHR35562">
    <property type="entry name" value="DNA ENDONUCLEASE SMRA-RELATED"/>
    <property type="match status" value="1"/>
</dbReference>
<protein>
    <submittedName>
        <fullName evidence="3">DNA-nicking endonuclease, Smr domain</fullName>
    </submittedName>
</protein>
<evidence type="ECO:0000313" key="4">
    <source>
        <dbReference type="Proteomes" id="UP000198418"/>
    </source>
</evidence>
<keyword evidence="3" id="KW-0255">Endonuclease</keyword>
<dbReference type="RefSeq" id="WP_244593081.1">
    <property type="nucleotide sequence ID" value="NZ_FYDG01000002.1"/>
</dbReference>
<dbReference type="PROSITE" id="PS50828">
    <property type="entry name" value="SMR"/>
    <property type="match status" value="1"/>
</dbReference>
<feature type="domain" description="Smr" evidence="2">
    <location>
        <begin position="96"/>
        <end position="184"/>
    </location>
</feature>